<evidence type="ECO:0000313" key="3">
    <source>
        <dbReference type="Proteomes" id="UP000199423"/>
    </source>
</evidence>
<name>A0A1I7NQL1_9HYPH</name>
<dbReference type="STRING" id="51670.SAMN04488557_2925"/>
<dbReference type="InterPro" id="IPR045584">
    <property type="entry name" value="Pilin-like"/>
</dbReference>
<keyword evidence="1" id="KW-0472">Membrane</keyword>
<dbReference type="Pfam" id="PF07963">
    <property type="entry name" value="N_methyl"/>
    <property type="match status" value="1"/>
</dbReference>
<dbReference type="EMBL" id="FPCH01000003">
    <property type="protein sequence ID" value="SFV36966.1"/>
    <property type="molecule type" value="Genomic_DNA"/>
</dbReference>
<dbReference type="PROSITE" id="PS00409">
    <property type="entry name" value="PROKAR_NTER_METHYL"/>
    <property type="match status" value="1"/>
</dbReference>
<dbReference type="AlphaFoldDB" id="A0A1I7NQL1"/>
<dbReference type="Proteomes" id="UP000199423">
    <property type="component" value="Unassembled WGS sequence"/>
</dbReference>
<protein>
    <submittedName>
        <fullName evidence="2">Prepilin-type N-terminal cleavage/methylation domain-containing protein</fullName>
    </submittedName>
</protein>
<dbReference type="RefSeq" id="WP_092868466.1">
    <property type="nucleotide sequence ID" value="NZ_FPCH01000003.1"/>
</dbReference>
<proteinExistence type="predicted"/>
<dbReference type="OrthoDB" id="8220660at2"/>
<reference evidence="3" key="1">
    <citation type="submission" date="2016-10" db="EMBL/GenBank/DDBJ databases">
        <authorList>
            <person name="Varghese N."/>
            <person name="Submissions S."/>
        </authorList>
    </citation>
    <scope>NUCLEOTIDE SEQUENCE [LARGE SCALE GENOMIC DNA]</scope>
    <source>
        <strain evidence="3">DSM 1565</strain>
    </source>
</reference>
<organism evidence="2 3">
    <name type="scientific">Hyphomicrobium facile</name>
    <dbReference type="NCBI Taxonomy" id="51670"/>
    <lineage>
        <taxon>Bacteria</taxon>
        <taxon>Pseudomonadati</taxon>
        <taxon>Pseudomonadota</taxon>
        <taxon>Alphaproteobacteria</taxon>
        <taxon>Hyphomicrobiales</taxon>
        <taxon>Hyphomicrobiaceae</taxon>
        <taxon>Hyphomicrobium</taxon>
    </lineage>
</organism>
<accession>A0A1I7NQL1</accession>
<evidence type="ECO:0000256" key="1">
    <source>
        <dbReference type="SAM" id="Phobius"/>
    </source>
</evidence>
<evidence type="ECO:0000313" key="2">
    <source>
        <dbReference type="EMBL" id="SFV36966.1"/>
    </source>
</evidence>
<dbReference type="SUPFAM" id="SSF54523">
    <property type="entry name" value="Pili subunits"/>
    <property type="match status" value="1"/>
</dbReference>
<keyword evidence="1" id="KW-0812">Transmembrane</keyword>
<sequence>MTNQTDVRSGEAGFTLIEMLVSLALLALISVTLIQMIYGARRVLNFVDRANAAAPIMSAQNYLHDALVDLQPIDTAAVGNRTVPGVQGDSNHIAFTTAHAPRGAYQGLYRVSVGPSPNGRGGFDLVAEQELFRPNADEAASAPRLRSKLVENIASVNFSYFAKRDDEGGSHWQSNWNSGIPDMISVDVVFPKNDVRRWERMIVSVAAAATYGIRCPNRVNCD</sequence>
<dbReference type="NCBIfam" id="TIGR02532">
    <property type="entry name" value="IV_pilin_GFxxxE"/>
    <property type="match status" value="1"/>
</dbReference>
<feature type="transmembrane region" description="Helical" evidence="1">
    <location>
        <begin position="12"/>
        <end position="34"/>
    </location>
</feature>
<keyword evidence="3" id="KW-1185">Reference proteome</keyword>
<gene>
    <name evidence="2" type="ORF">SAMN04488557_2925</name>
</gene>
<keyword evidence="1" id="KW-1133">Transmembrane helix</keyword>
<dbReference type="InterPro" id="IPR012902">
    <property type="entry name" value="N_methyl_site"/>
</dbReference>